<comment type="caution">
    <text evidence="2">The sequence shown here is derived from an EMBL/GenBank/DDBJ whole genome shotgun (WGS) entry which is preliminary data.</text>
</comment>
<evidence type="ECO:0000256" key="1">
    <source>
        <dbReference type="SAM" id="MobiDB-lite"/>
    </source>
</evidence>
<evidence type="ECO:0000313" key="3">
    <source>
        <dbReference type="Proteomes" id="UP001153069"/>
    </source>
</evidence>
<dbReference type="EMBL" id="CAICTM010000503">
    <property type="protein sequence ID" value="CAB9511805.1"/>
    <property type="molecule type" value="Genomic_DNA"/>
</dbReference>
<dbReference type="AlphaFoldDB" id="A0A9N8E438"/>
<keyword evidence="3" id="KW-1185">Reference proteome</keyword>
<name>A0A9N8E438_9STRA</name>
<feature type="region of interest" description="Disordered" evidence="1">
    <location>
        <begin position="42"/>
        <end position="69"/>
    </location>
</feature>
<protein>
    <submittedName>
        <fullName evidence="2">Uncharacterized protein</fullName>
    </submittedName>
</protein>
<sequence length="222" mass="24490">MSSRQQRNTINEEESTIFRSVPRAPASVGMAPLPSIPAPLGLRPLGAPKRSLELPSKPTMSTSAAAPSSLTWKLDEDSIPTVPEYPLERTNMTCNASMSLDQITQRIARVLEAANLQCMFHDDESASFAEDEEILSGRVDCTSQHSDLKIVVQLWRSHTKEIIVEVQRRRGDAMAFSAVRKPLFRTLQSSTGAFAAGPKKFTPPPFIPNKKFRVLPPSMMAV</sequence>
<accession>A0A9N8E438</accession>
<reference evidence="2" key="1">
    <citation type="submission" date="2020-06" db="EMBL/GenBank/DDBJ databases">
        <authorList>
            <consortium name="Plant Systems Biology data submission"/>
        </authorList>
    </citation>
    <scope>NUCLEOTIDE SEQUENCE</scope>
    <source>
        <strain evidence="2">D6</strain>
    </source>
</reference>
<proteinExistence type="predicted"/>
<feature type="compositionally biased region" description="Low complexity" evidence="1">
    <location>
        <begin position="55"/>
        <end position="69"/>
    </location>
</feature>
<organism evidence="2 3">
    <name type="scientific">Seminavis robusta</name>
    <dbReference type="NCBI Taxonomy" id="568900"/>
    <lineage>
        <taxon>Eukaryota</taxon>
        <taxon>Sar</taxon>
        <taxon>Stramenopiles</taxon>
        <taxon>Ochrophyta</taxon>
        <taxon>Bacillariophyta</taxon>
        <taxon>Bacillariophyceae</taxon>
        <taxon>Bacillariophycidae</taxon>
        <taxon>Naviculales</taxon>
        <taxon>Naviculaceae</taxon>
        <taxon>Seminavis</taxon>
    </lineage>
</organism>
<dbReference type="Proteomes" id="UP001153069">
    <property type="component" value="Unassembled WGS sequence"/>
</dbReference>
<evidence type="ECO:0000313" key="2">
    <source>
        <dbReference type="EMBL" id="CAB9511805.1"/>
    </source>
</evidence>
<gene>
    <name evidence="2" type="ORF">SEMRO_504_G155940.1</name>
</gene>